<gene>
    <name evidence="2" type="ORF">SHKM778_74750</name>
</gene>
<feature type="compositionally biased region" description="Basic and acidic residues" evidence="1">
    <location>
        <begin position="201"/>
        <end position="212"/>
    </location>
</feature>
<sequence length="250" mass="26827">MVDPVLDVHVEQAFEVVDPVAVFLGAGAARRVAAAGHGEADLGVRGVGDAEQQQFEQEVGADEDPAQERQQGDEREAGRGRCGVQGRHRRTEVRRDAEEERDGGRGGQGGEEDDVVAHRVDEGHVRQQHRDRQCHHQDDGDGPHQPVAGASSGPADDGEQHPQELVLPGGRTDRYGGAAGDGDREQVLAVVGVADRAAQGDGRDGGAERQEEADLQGPSTPRRSRAPCRDWLVRSSAGPPRPVPARWWTQ</sequence>
<reference evidence="2" key="1">
    <citation type="submission" date="2024-06" db="EMBL/GenBank/DDBJ databases">
        <authorList>
            <consortium name="consrtm"/>
            <person name="Uemura M."/>
            <person name="Terahara T."/>
        </authorList>
    </citation>
    <scope>NUCLEOTIDE SEQUENCE</scope>
    <source>
        <strain evidence="2">KM77-8</strain>
    </source>
</reference>
<feature type="compositionally biased region" description="Basic and acidic residues" evidence="1">
    <location>
        <begin position="66"/>
        <end position="79"/>
    </location>
</feature>
<feature type="compositionally biased region" description="Basic and acidic residues" evidence="1">
    <location>
        <begin position="115"/>
        <end position="142"/>
    </location>
</feature>
<feature type="compositionally biased region" description="Basic and acidic residues" evidence="1">
    <location>
        <begin position="93"/>
        <end position="104"/>
    </location>
</feature>
<name>A0AAT9HUS5_9ACTN</name>
<feature type="compositionally biased region" description="Low complexity" evidence="1">
    <location>
        <begin position="189"/>
        <end position="200"/>
    </location>
</feature>
<dbReference type="EMBL" id="AP035768">
    <property type="protein sequence ID" value="BFO21087.1"/>
    <property type="molecule type" value="Genomic_DNA"/>
</dbReference>
<evidence type="ECO:0000313" key="2">
    <source>
        <dbReference type="EMBL" id="BFO21087.1"/>
    </source>
</evidence>
<reference evidence="2" key="2">
    <citation type="submission" date="2024-07" db="EMBL/GenBank/DDBJ databases">
        <title>Streptomyces haneummycinica sp. nov., a new antibiotic-producing actinobacterium isolated from marine sediment.</title>
        <authorList>
            <person name="Uemura M."/>
            <person name="Hamada M."/>
            <person name="Hirano S."/>
            <person name="Kobayashi K."/>
            <person name="Ohshiro T."/>
            <person name="Kobayashi T."/>
            <person name="Terahara T."/>
        </authorList>
    </citation>
    <scope>NUCLEOTIDE SEQUENCE</scope>
    <source>
        <strain evidence="2">KM77-8</strain>
    </source>
</reference>
<evidence type="ECO:0000256" key="1">
    <source>
        <dbReference type="SAM" id="MobiDB-lite"/>
    </source>
</evidence>
<dbReference type="AlphaFoldDB" id="A0AAT9HUS5"/>
<feature type="region of interest" description="Disordered" evidence="1">
    <location>
        <begin position="43"/>
        <end position="250"/>
    </location>
</feature>
<protein>
    <submittedName>
        <fullName evidence="2">Uncharacterized protein</fullName>
    </submittedName>
</protein>
<proteinExistence type="predicted"/>
<accession>A0AAT9HUS5</accession>
<organism evidence="2">
    <name type="scientific">Streptomyces haneummycinicus</name>
    <dbReference type="NCBI Taxonomy" id="3074435"/>
    <lineage>
        <taxon>Bacteria</taxon>
        <taxon>Bacillati</taxon>
        <taxon>Actinomycetota</taxon>
        <taxon>Actinomycetes</taxon>
        <taxon>Kitasatosporales</taxon>
        <taxon>Streptomycetaceae</taxon>
        <taxon>Streptomyces</taxon>
    </lineage>
</organism>